<sequence length="423" mass="45729">MQRLTAGAAFAAALISLVPAVASAATSAELAPAASVERFMGARRQQPLWLADPAATELLVDRLRTARLDGFARGPELAEAARAALAKARTGDRRAAREAERLLTSSWILYVQALRWPAKGVEFADPRLAPAIPVAADVLRQLAAAPSLASHVRAVSTVNPTYAALREAAIAAGDDQAVLARLRPNLDRARMLPADGRFILVDLASQHLTMMEDGQAVDTMKVVVGKTEMPTPLLAGTVARATFNPYWNIPVDLVAHTVAPGVLKNGLRWFAGKHYEALSGWGPDAQVLDPAQIDWQAVADGRTELRVRQRPGRGNMMGAMKFEFPNTHGIYLHDTPERALFAKSVRTFSSGCVRLEDAARLGRWLLGREPVADSSQPELTVALPRPVPVYITYLTAKVENGRLAFSDDIYGLDAKAEQRLASQ</sequence>
<feature type="chain" id="PRO_5046035645" evidence="8">
    <location>
        <begin position="25"/>
        <end position="423"/>
    </location>
</feature>
<dbReference type="SUPFAM" id="SSF141523">
    <property type="entry name" value="L,D-transpeptidase catalytic domain-like"/>
    <property type="match status" value="1"/>
</dbReference>
<evidence type="ECO:0000256" key="4">
    <source>
        <dbReference type="ARBA" id="ARBA00022960"/>
    </source>
</evidence>
<dbReference type="RefSeq" id="WP_264880270.1">
    <property type="nucleotide sequence ID" value="NZ_JAPDOB010000001.1"/>
</dbReference>
<evidence type="ECO:0000256" key="5">
    <source>
        <dbReference type="ARBA" id="ARBA00022984"/>
    </source>
</evidence>
<evidence type="ECO:0000256" key="7">
    <source>
        <dbReference type="PROSITE-ProRule" id="PRU01373"/>
    </source>
</evidence>
<evidence type="ECO:0000313" key="11">
    <source>
        <dbReference type="Proteomes" id="UP001526246"/>
    </source>
</evidence>
<keyword evidence="3" id="KW-0808">Transferase</keyword>
<name>A0ABT3JBN6_9SPHN</name>
<evidence type="ECO:0000259" key="9">
    <source>
        <dbReference type="PROSITE" id="PS52029"/>
    </source>
</evidence>
<feature type="active site" description="Proton donor/acceptor" evidence="7">
    <location>
        <position position="333"/>
    </location>
</feature>
<keyword evidence="4 7" id="KW-0133">Cell shape</keyword>
<feature type="domain" description="L,D-TPase catalytic" evidence="9">
    <location>
        <begin position="197"/>
        <end position="374"/>
    </location>
</feature>
<proteinExistence type="inferred from homology"/>
<dbReference type="InterPro" id="IPR045380">
    <property type="entry name" value="LD_TPept_scaffold_dom"/>
</dbReference>
<evidence type="ECO:0000256" key="8">
    <source>
        <dbReference type="SAM" id="SignalP"/>
    </source>
</evidence>
<dbReference type="InterPro" id="IPR038063">
    <property type="entry name" value="Transpep_catalytic_dom"/>
</dbReference>
<dbReference type="PROSITE" id="PS52029">
    <property type="entry name" value="LD_TPASE"/>
    <property type="match status" value="1"/>
</dbReference>
<protein>
    <submittedName>
        <fullName evidence="10">L,D-transpeptidase family protein</fullName>
    </submittedName>
</protein>
<organism evidence="10 11">
    <name type="scientific">Sphingomonas arvum</name>
    <dbReference type="NCBI Taxonomy" id="2992113"/>
    <lineage>
        <taxon>Bacteria</taxon>
        <taxon>Pseudomonadati</taxon>
        <taxon>Pseudomonadota</taxon>
        <taxon>Alphaproteobacteria</taxon>
        <taxon>Sphingomonadales</taxon>
        <taxon>Sphingomonadaceae</taxon>
        <taxon>Sphingomonas</taxon>
    </lineage>
</organism>
<reference evidence="10 11" key="1">
    <citation type="submission" date="2022-10" db="EMBL/GenBank/DDBJ databases">
        <title>Sphingomonas sp.</title>
        <authorList>
            <person name="Jin C."/>
        </authorList>
    </citation>
    <scope>NUCLEOTIDE SEQUENCE [LARGE SCALE GENOMIC DNA]</scope>
    <source>
        <strain evidence="10 11">BN140010</strain>
    </source>
</reference>
<comment type="caution">
    <text evidence="10">The sequence shown here is derived from an EMBL/GenBank/DDBJ whole genome shotgun (WGS) entry which is preliminary data.</text>
</comment>
<evidence type="ECO:0000256" key="3">
    <source>
        <dbReference type="ARBA" id="ARBA00022679"/>
    </source>
</evidence>
<feature type="active site" description="Nucleophile" evidence="7">
    <location>
        <position position="352"/>
    </location>
</feature>
<dbReference type="Gene3D" id="2.40.440.10">
    <property type="entry name" value="L,D-transpeptidase catalytic domain-like"/>
    <property type="match status" value="1"/>
</dbReference>
<dbReference type="Proteomes" id="UP001526246">
    <property type="component" value="Unassembled WGS sequence"/>
</dbReference>
<keyword evidence="11" id="KW-1185">Reference proteome</keyword>
<keyword evidence="5 7" id="KW-0573">Peptidoglycan synthesis</keyword>
<gene>
    <name evidence="10" type="ORF">OMW55_01485</name>
</gene>
<dbReference type="Pfam" id="PF03734">
    <property type="entry name" value="YkuD"/>
    <property type="match status" value="1"/>
</dbReference>
<comment type="pathway">
    <text evidence="1 7">Cell wall biogenesis; peptidoglycan biosynthesis.</text>
</comment>
<dbReference type="EMBL" id="JAPDOB010000001">
    <property type="protein sequence ID" value="MCW3796483.1"/>
    <property type="molecule type" value="Genomic_DNA"/>
</dbReference>
<comment type="similarity">
    <text evidence="2">Belongs to the YkuD family.</text>
</comment>
<keyword evidence="6 7" id="KW-0961">Cell wall biogenesis/degradation</keyword>
<keyword evidence="8" id="KW-0732">Signal</keyword>
<dbReference type="Pfam" id="PF20142">
    <property type="entry name" value="Scaffold"/>
    <property type="match status" value="1"/>
</dbReference>
<dbReference type="PANTHER" id="PTHR41533:SF1">
    <property type="entry name" value="L,D-TRANSPEPTIDASE YCBB-RELATED"/>
    <property type="match status" value="1"/>
</dbReference>
<evidence type="ECO:0000256" key="6">
    <source>
        <dbReference type="ARBA" id="ARBA00023316"/>
    </source>
</evidence>
<evidence type="ECO:0000256" key="2">
    <source>
        <dbReference type="ARBA" id="ARBA00005992"/>
    </source>
</evidence>
<dbReference type="CDD" id="cd16913">
    <property type="entry name" value="YkuD_like"/>
    <property type="match status" value="1"/>
</dbReference>
<evidence type="ECO:0000313" key="10">
    <source>
        <dbReference type="EMBL" id="MCW3796483.1"/>
    </source>
</evidence>
<evidence type="ECO:0000256" key="1">
    <source>
        <dbReference type="ARBA" id="ARBA00004752"/>
    </source>
</evidence>
<dbReference type="InterPro" id="IPR005490">
    <property type="entry name" value="LD_TPept_cat_dom"/>
</dbReference>
<dbReference type="InterPro" id="IPR052905">
    <property type="entry name" value="LD-transpeptidase_YkuD-like"/>
</dbReference>
<accession>A0ABT3JBN6</accession>
<feature type="signal peptide" evidence="8">
    <location>
        <begin position="1"/>
        <end position="24"/>
    </location>
</feature>
<dbReference type="PANTHER" id="PTHR41533">
    <property type="entry name" value="L,D-TRANSPEPTIDASE HI_1667-RELATED"/>
    <property type="match status" value="1"/>
</dbReference>